<protein>
    <submittedName>
        <fullName evidence="2">Uncharacterized protein</fullName>
    </submittedName>
</protein>
<gene>
    <name evidence="2" type="ORF">E1898_04465</name>
</gene>
<feature type="compositionally biased region" description="Basic and acidic residues" evidence="1">
    <location>
        <begin position="1"/>
        <end position="10"/>
    </location>
</feature>
<keyword evidence="3" id="KW-1185">Reference proteome</keyword>
<comment type="caution">
    <text evidence="2">The sequence shown here is derived from an EMBL/GenBank/DDBJ whole genome shotgun (WGS) entry which is preliminary data.</text>
</comment>
<sequence>MHIHSEKNGKVNETPGMQMKAKSQIKNNSPYQFVDNRKETSVQKEIQRMSSLKSSRSQTTILGAENKVDFKDPVSQLKNALNNDTHTVVSFKEDKSQNSVIQRVKGENRGKKQKKKGRQRGEALVGRGKRRRQEQDSFLAETASKVEAKATQIEEEKAADKRKESYKAHDDRLATAKENRESQEAKHKGSKERNADINSKKRKSAEMREELLGVLDSAQEKAPLYDRIGSTKWGKSQQAERELWYESARPLRRSYLDFDFEGYLSKLLKLSNWNPWLTNDFEEFNSDFDEVIDPFNDVKSIARNYFDKLQEAESKVEAYEPPDPGSAAARRPKELKKEYAYGAANTVPHIHTYGDRFHLKIVDPGRPGEPVRINLVTENGYLKENMDYAIRLANGNTGKPELVGILTRIKAYLES</sequence>
<organism evidence="2 3">
    <name type="scientific">Algoriphagus formosus</name>
    <dbReference type="NCBI Taxonomy" id="2007308"/>
    <lineage>
        <taxon>Bacteria</taxon>
        <taxon>Pseudomonadati</taxon>
        <taxon>Bacteroidota</taxon>
        <taxon>Cytophagia</taxon>
        <taxon>Cytophagales</taxon>
        <taxon>Cyclobacteriaceae</taxon>
        <taxon>Algoriphagus</taxon>
    </lineage>
</organism>
<dbReference type="EMBL" id="SMUW01000028">
    <property type="protein sequence ID" value="TDK47931.1"/>
    <property type="molecule type" value="Genomic_DNA"/>
</dbReference>
<feature type="compositionally biased region" description="Basic and acidic residues" evidence="1">
    <location>
        <begin position="144"/>
        <end position="204"/>
    </location>
</feature>
<feature type="region of interest" description="Disordered" evidence="1">
    <location>
        <begin position="94"/>
        <end position="204"/>
    </location>
</feature>
<dbReference type="RefSeq" id="WP_133390001.1">
    <property type="nucleotide sequence ID" value="NZ_SMUW01000028.1"/>
</dbReference>
<reference evidence="2 3" key="1">
    <citation type="submission" date="2019-03" db="EMBL/GenBank/DDBJ databases">
        <title>Algoriphagus aquimaris sp. nov., isolated form marine sediment in Pohang, Korea.</title>
        <authorList>
            <person name="Kim J."/>
            <person name="Yoon S.-H."/>
            <person name="Lee S.-S."/>
        </authorList>
    </citation>
    <scope>NUCLEOTIDE SEQUENCE [LARGE SCALE GENOMIC DNA]</scope>
    <source>
        <strain evidence="2 3">F21</strain>
    </source>
</reference>
<feature type="region of interest" description="Disordered" evidence="1">
    <location>
        <begin position="1"/>
        <end position="41"/>
    </location>
</feature>
<proteinExistence type="predicted"/>
<dbReference type="Proteomes" id="UP000295438">
    <property type="component" value="Unassembled WGS sequence"/>
</dbReference>
<name>A0A4R5V7V3_9BACT</name>
<dbReference type="AlphaFoldDB" id="A0A4R5V7V3"/>
<evidence type="ECO:0000313" key="3">
    <source>
        <dbReference type="Proteomes" id="UP000295438"/>
    </source>
</evidence>
<evidence type="ECO:0000256" key="1">
    <source>
        <dbReference type="SAM" id="MobiDB-lite"/>
    </source>
</evidence>
<evidence type="ECO:0000313" key="2">
    <source>
        <dbReference type="EMBL" id="TDK47931.1"/>
    </source>
</evidence>
<accession>A0A4R5V7V3</accession>